<dbReference type="Pfam" id="PF08450">
    <property type="entry name" value="SGL"/>
    <property type="match status" value="1"/>
</dbReference>
<evidence type="ECO:0000259" key="2">
    <source>
        <dbReference type="Pfam" id="PF08450"/>
    </source>
</evidence>
<gene>
    <name evidence="3" type="ORF">QWJ38_14320</name>
</gene>
<comment type="similarity">
    <text evidence="1">Belongs to the SMP-30/CGR1 family.</text>
</comment>
<dbReference type="SUPFAM" id="SSF63829">
    <property type="entry name" value="Calcium-dependent phosphotriesterase"/>
    <property type="match status" value="1"/>
</dbReference>
<dbReference type="RefSeq" id="WP_290359756.1">
    <property type="nucleotide sequence ID" value="NZ_JAUHHC010000003.1"/>
</dbReference>
<feature type="domain" description="SMP-30/Gluconolactonase/LRE-like region" evidence="2">
    <location>
        <begin position="32"/>
        <end position="275"/>
    </location>
</feature>
<keyword evidence="3" id="KW-0378">Hydrolase</keyword>
<evidence type="ECO:0000313" key="3">
    <source>
        <dbReference type="EMBL" id="MDN3921465.1"/>
    </source>
</evidence>
<dbReference type="EC" id="3.1.1.99" evidence="3"/>
<name>A0ABT8DWM5_9BURK</name>
<evidence type="ECO:0000256" key="1">
    <source>
        <dbReference type="ARBA" id="ARBA00008853"/>
    </source>
</evidence>
<sequence length="317" mass="34385">MILNERHEVVERQLLESGHGHPLQVYRVHNQVGEGPVWDAARACLWWIDVRAPELLRLDPASCALSRWRLPEAVGALALAADGRLLLALRTQAWLFDPATGKLEILAEVERDRPLNRLNEGKVSPSGRWWLVGSMDDSAGSKQAWGSLYRIDAAGQALRLHSGLTIANGIAWNADGSRLFFSDSWRGQVWSASWYESEGRMGPPTLFASSPEDSGRPDGAVVDAQGHYISAGVSAGCLNRFDAMGRCVEKTALPCRAPTMPCFGGATGQDLFVTSLLRPQWSQAPGGLDGQLFCLPGFGNGKPAALMKLQASDIQSI</sequence>
<dbReference type="PRINTS" id="PR01790">
    <property type="entry name" value="SMP30FAMILY"/>
</dbReference>
<reference evidence="3 4" key="1">
    <citation type="submission" date="2023-06" db="EMBL/GenBank/DDBJ databases">
        <title>Pelomonas sp. PFR6 16S ribosomal RNA gene Genome sequencing and assembly.</title>
        <authorList>
            <person name="Woo H."/>
        </authorList>
    </citation>
    <scope>NUCLEOTIDE SEQUENCE [LARGE SCALE GENOMIC DNA]</scope>
    <source>
        <strain evidence="3 4">PFR6</strain>
    </source>
</reference>
<evidence type="ECO:0000313" key="4">
    <source>
        <dbReference type="Proteomes" id="UP001228044"/>
    </source>
</evidence>
<dbReference type="PANTHER" id="PTHR10907:SF47">
    <property type="entry name" value="REGUCALCIN"/>
    <property type="match status" value="1"/>
</dbReference>
<comment type="caution">
    <text evidence="3">The sequence shown here is derived from an EMBL/GenBank/DDBJ whole genome shotgun (WGS) entry which is preliminary data.</text>
</comment>
<dbReference type="InterPro" id="IPR011042">
    <property type="entry name" value="6-blade_b-propeller_TolB-like"/>
</dbReference>
<protein>
    <submittedName>
        <fullName evidence="3">SMP-30/gluconolactonase/LRE family protein</fullName>
        <ecNumber evidence="3">3.1.1.99</ecNumber>
    </submittedName>
</protein>
<proteinExistence type="inferred from homology"/>
<dbReference type="InterPro" id="IPR013658">
    <property type="entry name" value="SGL"/>
</dbReference>
<dbReference type="GO" id="GO:0016787">
    <property type="term" value="F:hydrolase activity"/>
    <property type="evidence" value="ECO:0007669"/>
    <property type="project" value="UniProtKB-KW"/>
</dbReference>
<dbReference type="Proteomes" id="UP001228044">
    <property type="component" value="Unassembled WGS sequence"/>
</dbReference>
<dbReference type="InterPro" id="IPR005511">
    <property type="entry name" value="SMP-30"/>
</dbReference>
<keyword evidence="4" id="KW-1185">Reference proteome</keyword>
<dbReference type="EMBL" id="JAUHHC010000003">
    <property type="protein sequence ID" value="MDN3921465.1"/>
    <property type="molecule type" value="Genomic_DNA"/>
</dbReference>
<dbReference type="PANTHER" id="PTHR10907">
    <property type="entry name" value="REGUCALCIN"/>
    <property type="match status" value="1"/>
</dbReference>
<organism evidence="3 4">
    <name type="scientific">Roseateles violae</name>
    <dbReference type="NCBI Taxonomy" id="3058042"/>
    <lineage>
        <taxon>Bacteria</taxon>
        <taxon>Pseudomonadati</taxon>
        <taxon>Pseudomonadota</taxon>
        <taxon>Betaproteobacteria</taxon>
        <taxon>Burkholderiales</taxon>
        <taxon>Sphaerotilaceae</taxon>
        <taxon>Roseateles</taxon>
    </lineage>
</organism>
<accession>A0ABT8DWM5</accession>
<dbReference type="Gene3D" id="2.120.10.30">
    <property type="entry name" value="TolB, C-terminal domain"/>
    <property type="match status" value="1"/>
</dbReference>